<evidence type="ECO:0000313" key="2">
    <source>
        <dbReference type="Proteomes" id="UP000038010"/>
    </source>
</evidence>
<dbReference type="PANTHER" id="PTHR36978:SF4">
    <property type="entry name" value="P-LOOP CONTAINING NUCLEOSIDE TRIPHOSPHATE HYDROLASE PROTEIN"/>
    <property type="match status" value="1"/>
</dbReference>
<sequence length="274" mass="31740">MSLPPPHPKIPQQPREKPMQVLALGVSRTGTLSTYTALKMLGYEPYHMAESILNGANGHPKAWGKAVRAKYYGKGKRWEGKDFEKMLWRYDAVTDAPTALFVEELLEAYPDAKVVLSNRDTEKWTQSIMDNFLYFLTGKFRWFYLRIFDPGYGGEWYDMTWSCLNIWSGGDMYNPEAYKKYGIERHNEMVRRLVPKDNLLEFHPSDGWKPLCDFLGKDIPEDNPDFPHINEGDSLKKTLDFALRIRIVISLAEWALWVSPVAAAGGAWWWYTRS</sequence>
<dbReference type="AlphaFoldDB" id="A0A0N1HWN8"/>
<dbReference type="Pfam" id="PF17784">
    <property type="entry name" value="Sulfotransfer_4"/>
    <property type="match status" value="1"/>
</dbReference>
<name>A0A0N1HWN8_9EURO</name>
<evidence type="ECO:0000313" key="1">
    <source>
        <dbReference type="EMBL" id="KPI44685.1"/>
    </source>
</evidence>
<dbReference type="VEuPathDB" id="FungiDB:AB675_8723"/>
<proteinExistence type="predicted"/>
<dbReference type="Gene3D" id="3.40.50.300">
    <property type="entry name" value="P-loop containing nucleotide triphosphate hydrolases"/>
    <property type="match status" value="1"/>
</dbReference>
<dbReference type="GeneID" id="28741074"/>
<dbReference type="RefSeq" id="XP_018004648.1">
    <property type="nucleotide sequence ID" value="XM_018149194.1"/>
</dbReference>
<dbReference type="SUPFAM" id="SSF52540">
    <property type="entry name" value="P-loop containing nucleoside triphosphate hydrolases"/>
    <property type="match status" value="1"/>
</dbReference>
<protein>
    <recommendedName>
        <fullName evidence="3">NAD dependent epimerase/dehydratase</fullName>
    </recommendedName>
</protein>
<evidence type="ECO:0008006" key="3">
    <source>
        <dbReference type="Google" id="ProtNLM"/>
    </source>
</evidence>
<dbReference type="InterPro" id="IPR040632">
    <property type="entry name" value="Sulfotransfer_4"/>
</dbReference>
<organism evidence="1 2">
    <name type="scientific">Cyphellophora attinorum</name>
    <dbReference type="NCBI Taxonomy" id="1664694"/>
    <lineage>
        <taxon>Eukaryota</taxon>
        <taxon>Fungi</taxon>
        <taxon>Dikarya</taxon>
        <taxon>Ascomycota</taxon>
        <taxon>Pezizomycotina</taxon>
        <taxon>Eurotiomycetes</taxon>
        <taxon>Chaetothyriomycetidae</taxon>
        <taxon>Chaetothyriales</taxon>
        <taxon>Cyphellophoraceae</taxon>
        <taxon>Cyphellophora</taxon>
    </lineage>
</organism>
<dbReference type="InterPro" id="IPR027417">
    <property type="entry name" value="P-loop_NTPase"/>
</dbReference>
<reference evidence="1 2" key="1">
    <citation type="submission" date="2015-06" db="EMBL/GenBank/DDBJ databases">
        <title>Draft genome of the ant-associated black yeast Phialophora attae CBS 131958.</title>
        <authorList>
            <person name="Moreno L.F."/>
            <person name="Stielow B.J."/>
            <person name="de Hoog S."/>
            <person name="Vicente V.A."/>
            <person name="Weiss V.A."/>
            <person name="de Vries M."/>
            <person name="Cruz L.M."/>
            <person name="Souza E.M."/>
        </authorList>
    </citation>
    <scope>NUCLEOTIDE SEQUENCE [LARGE SCALE GENOMIC DNA]</scope>
    <source>
        <strain evidence="1 2">CBS 131958</strain>
    </source>
</reference>
<comment type="caution">
    <text evidence="1">The sequence shown here is derived from an EMBL/GenBank/DDBJ whole genome shotgun (WGS) entry which is preliminary data.</text>
</comment>
<dbReference type="OrthoDB" id="408152at2759"/>
<dbReference type="PANTHER" id="PTHR36978">
    <property type="entry name" value="P-LOOP CONTAINING NUCLEOTIDE TRIPHOSPHATE HYDROLASE"/>
    <property type="match status" value="1"/>
</dbReference>
<dbReference type="EMBL" id="LFJN01000003">
    <property type="protein sequence ID" value="KPI44685.1"/>
    <property type="molecule type" value="Genomic_DNA"/>
</dbReference>
<dbReference type="STRING" id="1664694.A0A0N1HWN8"/>
<accession>A0A0N1HWN8</accession>
<dbReference type="Proteomes" id="UP000038010">
    <property type="component" value="Unassembled WGS sequence"/>
</dbReference>
<gene>
    <name evidence="1" type="ORF">AB675_8723</name>
</gene>
<keyword evidence="2" id="KW-1185">Reference proteome</keyword>